<dbReference type="EMBL" id="UINC01034783">
    <property type="protein sequence ID" value="SVB26166.1"/>
    <property type="molecule type" value="Genomic_DNA"/>
</dbReference>
<accession>A0A382CJ62</accession>
<feature type="compositionally biased region" description="Polar residues" evidence="1">
    <location>
        <begin position="1"/>
        <end position="21"/>
    </location>
</feature>
<evidence type="ECO:0000313" key="3">
    <source>
        <dbReference type="EMBL" id="SVB26166.1"/>
    </source>
</evidence>
<dbReference type="InterPro" id="IPR006140">
    <property type="entry name" value="D-isomer_DH_NAD-bd"/>
</dbReference>
<feature type="region of interest" description="Disordered" evidence="1">
    <location>
        <begin position="1"/>
        <end position="25"/>
    </location>
</feature>
<dbReference type="Pfam" id="PF02826">
    <property type="entry name" value="2-Hacid_dh_C"/>
    <property type="match status" value="1"/>
</dbReference>
<gene>
    <name evidence="3" type="ORF">METZ01_LOCUS179020</name>
</gene>
<dbReference type="Gene3D" id="3.40.50.720">
    <property type="entry name" value="NAD(P)-binding Rossmann-like Domain"/>
    <property type="match status" value="1"/>
</dbReference>
<reference evidence="3" key="1">
    <citation type="submission" date="2018-05" db="EMBL/GenBank/DDBJ databases">
        <authorList>
            <person name="Lanie J.A."/>
            <person name="Ng W.-L."/>
            <person name="Kazmierczak K.M."/>
            <person name="Andrzejewski T.M."/>
            <person name="Davidsen T.M."/>
            <person name="Wayne K.J."/>
            <person name="Tettelin H."/>
            <person name="Glass J.I."/>
            <person name="Rusch D."/>
            <person name="Podicherti R."/>
            <person name="Tsui H.-C.T."/>
            <person name="Winkler M.E."/>
        </authorList>
    </citation>
    <scope>NUCLEOTIDE SEQUENCE</scope>
</reference>
<protein>
    <recommendedName>
        <fullName evidence="2">D-isomer specific 2-hydroxyacid dehydrogenase NAD-binding domain-containing protein</fullName>
    </recommendedName>
</protein>
<dbReference type="GO" id="GO:0051287">
    <property type="term" value="F:NAD binding"/>
    <property type="evidence" value="ECO:0007669"/>
    <property type="project" value="InterPro"/>
</dbReference>
<dbReference type="AlphaFoldDB" id="A0A382CJ62"/>
<feature type="domain" description="D-isomer specific 2-hydroxyacid dehydrogenase NAD-binding" evidence="2">
    <location>
        <begin position="25"/>
        <end position="81"/>
    </location>
</feature>
<dbReference type="SUPFAM" id="SSF51735">
    <property type="entry name" value="NAD(P)-binding Rossmann-fold domains"/>
    <property type="match status" value="1"/>
</dbReference>
<proteinExistence type="predicted"/>
<name>A0A382CJ62_9ZZZZ</name>
<evidence type="ECO:0000259" key="2">
    <source>
        <dbReference type="Pfam" id="PF02826"/>
    </source>
</evidence>
<organism evidence="3">
    <name type="scientific">marine metagenome</name>
    <dbReference type="NCBI Taxonomy" id="408172"/>
    <lineage>
        <taxon>unclassified sequences</taxon>
        <taxon>metagenomes</taxon>
        <taxon>ecological metagenomes</taxon>
    </lineage>
</organism>
<dbReference type="InterPro" id="IPR036291">
    <property type="entry name" value="NAD(P)-bd_dom_sf"/>
</dbReference>
<feature type="non-terminal residue" evidence="3">
    <location>
        <position position="81"/>
    </location>
</feature>
<evidence type="ECO:0000256" key="1">
    <source>
        <dbReference type="SAM" id="MobiDB-lite"/>
    </source>
</evidence>
<sequence>MAPEVTNQARTTASSQLSQRSGAEGNVGHRVARYARGFEMNVQAFDPYIGDEIFERHAVLKVDWETLISFSDIISVHVPLN</sequence>